<evidence type="ECO:0000313" key="11">
    <source>
        <dbReference type="Proteomes" id="UP000595942"/>
    </source>
</evidence>
<evidence type="ECO:0000256" key="2">
    <source>
        <dbReference type="ARBA" id="ARBA00012028"/>
    </source>
</evidence>
<feature type="active site" description="Tele-phosphohistidine intermediate" evidence="5">
    <location>
        <position position="8"/>
    </location>
</feature>
<evidence type="ECO:0000313" key="8">
    <source>
        <dbReference type="EMBL" id="QQS82403.1"/>
    </source>
</evidence>
<dbReference type="AlphaFoldDB" id="A0A143PBG9"/>
<dbReference type="Gene3D" id="3.40.50.1240">
    <property type="entry name" value="Phosphoglycerate mutase-like"/>
    <property type="match status" value="1"/>
</dbReference>
<sequence length="197" mass="22907">MEIYLIRHGESTANYDNKHGQDYFSGQLNVALTETGIKSAKKLKEYFSDIPIDHIYVSDLKRTVQTYENGFDNTIPVTITALLRERSLGKFEGHSQKELIQNPEYRPYFEDPLMSDFRHSFTQRAPGGDNYNDVLARVDQFFNEIFDKKDGVVVIVAHIIWIRCCLYYLGIITEEELFTKKIPNTTPILVNTEYESY</sequence>
<organism evidence="9 10">
    <name type="scientific">Staphylococcus condimenti</name>
    <dbReference type="NCBI Taxonomy" id="70255"/>
    <lineage>
        <taxon>Bacteria</taxon>
        <taxon>Bacillati</taxon>
        <taxon>Bacillota</taxon>
        <taxon>Bacilli</taxon>
        <taxon>Bacillales</taxon>
        <taxon>Staphylococcaceae</taxon>
        <taxon>Staphylococcus</taxon>
    </lineage>
</organism>
<dbReference type="InterPro" id="IPR013078">
    <property type="entry name" value="His_Pase_superF_clade-1"/>
</dbReference>
<dbReference type="EMBL" id="RQTE01000044">
    <property type="protein sequence ID" value="RZI03906.1"/>
    <property type="molecule type" value="Genomic_DNA"/>
</dbReference>
<dbReference type="KEGG" id="scv:A4G25_07615"/>
<dbReference type="GeneID" id="93727730"/>
<dbReference type="InterPro" id="IPR029033">
    <property type="entry name" value="His_PPase_superfam"/>
</dbReference>
<feature type="active site" description="Proton donor/acceptor" evidence="5">
    <location>
        <position position="85"/>
    </location>
</feature>
<evidence type="ECO:0000256" key="6">
    <source>
        <dbReference type="PIRSR" id="PIRSR613078-2"/>
    </source>
</evidence>
<evidence type="ECO:0000256" key="1">
    <source>
        <dbReference type="ARBA" id="ARBA00006717"/>
    </source>
</evidence>
<accession>A0A143PBG9</accession>
<dbReference type="PROSITE" id="PS00175">
    <property type="entry name" value="PG_MUTASE"/>
    <property type="match status" value="1"/>
</dbReference>
<keyword evidence="3" id="KW-0324">Glycolysis</keyword>
<proteinExistence type="inferred from homology"/>
<dbReference type="CDD" id="cd07067">
    <property type="entry name" value="HP_PGM_like"/>
    <property type="match status" value="1"/>
</dbReference>
<evidence type="ECO:0000256" key="4">
    <source>
        <dbReference type="ARBA" id="ARBA00023235"/>
    </source>
</evidence>
<protein>
    <recommendedName>
        <fullName evidence="2">phosphoglycerate mutase (2,3-diphosphoglycerate-dependent)</fullName>
        <ecNumber evidence="2">5.4.2.11</ecNumber>
    </recommendedName>
</protein>
<dbReference type="GO" id="GO:0004619">
    <property type="term" value="F:phosphoglycerate mutase activity"/>
    <property type="evidence" value="ECO:0007669"/>
    <property type="project" value="UniProtKB-EC"/>
</dbReference>
<evidence type="ECO:0000256" key="3">
    <source>
        <dbReference type="ARBA" id="ARBA00023152"/>
    </source>
</evidence>
<keyword evidence="4" id="KW-0413">Isomerase</keyword>
<dbReference type="Proteomes" id="UP000293854">
    <property type="component" value="Unassembled WGS sequence"/>
</dbReference>
<reference evidence="9 10" key="1">
    <citation type="submission" date="2018-11" db="EMBL/GenBank/DDBJ databases">
        <title>Genomic profiling of Staphylococcus species from a Poultry farm system in KwaZulu-Natal, South Africa.</title>
        <authorList>
            <person name="Amoako D.G."/>
            <person name="Somboro A.M."/>
            <person name="Abia A.L.K."/>
            <person name="Bester L.A."/>
            <person name="Essack S.Y."/>
        </authorList>
    </citation>
    <scope>NUCLEOTIDE SEQUENCE [LARGE SCALE GENOMIC DNA]</scope>
    <source>
        <strain evidence="9 10">SA11</strain>
    </source>
</reference>
<evidence type="ECO:0000256" key="5">
    <source>
        <dbReference type="PIRSR" id="PIRSR613078-1"/>
    </source>
</evidence>
<evidence type="ECO:0000313" key="10">
    <source>
        <dbReference type="Proteomes" id="UP000293854"/>
    </source>
</evidence>
<dbReference type="Proteomes" id="UP000595942">
    <property type="component" value="Chromosome"/>
</dbReference>
<reference evidence="8 11" key="2">
    <citation type="submission" date="2021-01" db="EMBL/GenBank/DDBJ databases">
        <title>FDA dAtabase for Regulatory Grade micrObial Sequences (FDA-ARGOS): Supporting development and validation of Infectious Disease Dx tests.</title>
        <authorList>
            <person name="Sproer C."/>
            <person name="Gronow S."/>
            <person name="Severitt S."/>
            <person name="Schroder I."/>
            <person name="Tallon L."/>
            <person name="Sadzewicz L."/>
            <person name="Zhao X."/>
            <person name="Boylan J."/>
            <person name="Ott S."/>
            <person name="Bowen H."/>
            <person name="Vavikolanu K."/>
            <person name="Mehta A."/>
            <person name="Aluvathingal J."/>
            <person name="Nadendla S."/>
            <person name="Lowell S."/>
            <person name="Myers T."/>
            <person name="Yan Y."/>
            <person name="Sichtig H."/>
        </authorList>
    </citation>
    <scope>NUCLEOTIDE SEQUENCE [LARGE SCALE GENOMIC DNA]</scope>
    <source>
        <strain evidence="8 11">FDAARGOS_1148</strain>
    </source>
</reference>
<dbReference type="InterPro" id="IPR005952">
    <property type="entry name" value="Phosphogly_mut1"/>
</dbReference>
<dbReference type="SUPFAM" id="SSF53254">
    <property type="entry name" value="Phosphoglycerate mutase-like"/>
    <property type="match status" value="1"/>
</dbReference>
<dbReference type="SMART" id="SM00855">
    <property type="entry name" value="PGAM"/>
    <property type="match status" value="1"/>
</dbReference>
<gene>
    <name evidence="9" type="ORF">EIG99_02200</name>
    <name evidence="8" type="ORF">I6J05_10910</name>
</gene>
<dbReference type="RefSeq" id="WP_047132278.1">
    <property type="nucleotide sequence ID" value="NZ_CP015114.1"/>
</dbReference>
<evidence type="ECO:0000313" key="9">
    <source>
        <dbReference type="EMBL" id="RZI03906.1"/>
    </source>
</evidence>
<dbReference type="PANTHER" id="PTHR11931">
    <property type="entry name" value="PHOSPHOGLYCERATE MUTASE"/>
    <property type="match status" value="1"/>
</dbReference>
<dbReference type="OrthoDB" id="9782128at2"/>
<dbReference type="PIRSF" id="PIRSF000709">
    <property type="entry name" value="6PFK_2-Ptase"/>
    <property type="match status" value="1"/>
</dbReference>
<keyword evidence="11" id="KW-1185">Reference proteome</keyword>
<dbReference type="GO" id="GO:0006096">
    <property type="term" value="P:glycolytic process"/>
    <property type="evidence" value="ECO:0007669"/>
    <property type="project" value="UniProtKB-KW"/>
</dbReference>
<name>A0A143PBG9_9STAP</name>
<dbReference type="EMBL" id="CP068073">
    <property type="protein sequence ID" value="QQS82403.1"/>
    <property type="molecule type" value="Genomic_DNA"/>
</dbReference>
<comment type="similarity">
    <text evidence="1">Belongs to the phosphoglycerate mutase family. BPG-dependent PGAM subfamily.</text>
</comment>
<dbReference type="InterPro" id="IPR001345">
    <property type="entry name" value="PG/BPGM_mutase_AS"/>
</dbReference>
<feature type="site" description="Transition state stabilizer" evidence="7">
    <location>
        <position position="158"/>
    </location>
</feature>
<evidence type="ECO:0000256" key="7">
    <source>
        <dbReference type="PIRSR" id="PIRSR613078-3"/>
    </source>
</evidence>
<dbReference type="Pfam" id="PF00300">
    <property type="entry name" value="His_Phos_1"/>
    <property type="match status" value="1"/>
</dbReference>
<feature type="binding site" evidence="6">
    <location>
        <begin position="7"/>
        <end position="14"/>
    </location>
    <ligand>
        <name>substrate</name>
    </ligand>
</feature>
<feature type="binding site" evidence="6">
    <location>
        <position position="62"/>
    </location>
    <ligand>
        <name>substrate</name>
    </ligand>
</feature>
<dbReference type="EC" id="5.4.2.11" evidence="2"/>